<dbReference type="SUPFAM" id="SSF160897">
    <property type="entry name" value="Taf5 N-terminal domain-like"/>
    <property type="match status" value="1"/>
</dbReference>
<dbReference type="Gene3D" id="2.130.10.10">
    <property type="entry name" value="YVTN repeat-like/Quinoprotein amine dehydrogenase"/>
    <property type="match status" value="2"/>
</dbReference>
<protein>
    <recommendedName>
        <fullName evidence="10">TAF5-like RNA polymerase II p300/CBP-associated factor-associated factor 65 kDa subunit 5L</fullName>
    </recommendedName>
</protein>
<comment type="similarity">
    <text evidence="2">Belongs to the WD repeat TAF5 family.</text>
</comment>
<dbReference type="InterPro" id="IPR037264">
    <property type="entry name" value="TFIID_NTD2_sf"/>
</dbReference>
<feature type="repeat" description="WD" evidence="6">
    <location>
        <begin position="344"/>
        <end position="385"/>
    </location>
</feature>
<reference evidence="8 9" key="1">
    <citation type="submission" date="2024-08" db="EMBL/GenBank/DDBJ databases">
        <authorList>
            <person name="Cucini C."/>
            <person name="Frati F."/>
        </authorList>
    </citation>
    <scope>NUCLEOTIDE SEQUENCE [LARGE SCALE GENOMIC DNA]</scope>
</reference>
<dbReference type="PROSITE" id="PS50082">
    <property type="entry name" value="WD_REPEATS_2"/>
    <property type="match status" value="3"/>
</dbReference>
<feature type="repeat" description="WD" evidence="6">
    <location>
        <begin position="216"/>
        <end position="251"/>
    </location>
</feature>
<evidence type="ECO:0000256" key="5">
    <source>
        <dbReference type="ARBA" id="ARBA00023242"/>
    </source>
</evidence>
<keyword evidence="3 6" id="KW-0853">WD repeat</keyword>
<dbReference type="PANTHER" id="PTHR19879">
    <property type="entry name" value="TRANSCRIPTION INITIATION FACTOR TFIID"/>
    <property type="match status" value="1"/>
</dbReference>
<dbReference type="PANTHER" id="PTHR19879:SF1">
    <property type="entry name" value="CANNONBALL-RELATED"/>
    <property type="match status" value="1"/>
</dbReference>
<evidence type="ECO:0000256" key="6">
    <source>
        <dbReference type="PROSITE-ProRule" id="PRU00221"/>
    </source>
</evidence>
<proteinExistence type="inferred from homology"/>
<dbReference type="InterPro" id="IPR001680">
    <property type="entry name" value="WD40_rpt"/>
</dbReference>
<evidence type="ECO:0008006" key="10">
    <source>
        <dbReference type="Google" id="ProtNLM"/>
    </source>
</evidence>
<evidence type="ECO:0000313" key="8">
    <source>
        <dbReference type="EMBL" id="CAL8083498.1"/>
    </source>
</evidence>
<keyword evidence="5" id="KW-0539">Nucleus</keyword>
<evidence type="ECO:0000256" key="1">
    <source>
        <dbReference type="ARBA" id="ARBA00004123"/>
    </source>
</evidence>
<comment type="caution">
    <text evidence="8">The sequence shown here is derived from an EMBL/GenBank/DDBJ whole genome shotgun (WGS) entry which is preliminary data.</text>
</comment>
<feature type="region of interest" description="Disordered" evidence="7">
    <location>
        <begin position="551"/>
        <end position="570"/>
    </location>
</feature>
<dbReference type="PROSITE" id="PS50294">
    <property type="entry name" value="WD_REPEATS_REGION"/>
    <property type="match status" value="2"/>
</dbReference>
<evidence type="ECO:0000256" key="3">
    <source>
        <dbReference type="ARBA" id="ARBA00022574"/>
    </source>
</evidence>
<evidence type="ECO:0000313" key="9">
    <source>
        <dbReference type="Proteomes" id="UP001642540"/>
    </source>
</evidence>
<name>A0ABP1PZF5_9HEXA</name>
<gene>
    <name evidence="8" type="ORF">ODALV1_LOCUS5502</name>
</gene>
<feature type="repeat" description="WD" evidence="6">
    <location>
        <begin position="302"/>
        <end position="343"/>
    </location>
</feature>
<dbReference type="SUPFAM" id="SSF50978">
    <property type="entry name" value="WD40 repeat-like"/>
    <property type="match status" value="1"/>
</dbReference>
<evidence type="ECO:0000256" key="4">
    <source>
        <dbReference type="ARBA" id="ARBA00022737"/>
    </source>
</evidence>
<dbReference type="PROSITE" id="PS00678">
    <property type="entry name" value="WD_REPEATS_1"/>
    <property type="match status" value="1"/>
</dbReference>
<dbReference type="Proteomes" id="UP001642540">
    <property type="component" value="Unassembled WGS sequence"/>
</dbReference>
<organism evidence="8 9">
    <name type="scientific">Orchesella dallaii</name>
    <dbReference type="NCBI Taxonomy" id="48710"/>
    <lineage>
        <taxon>Eukaryota</taxon>
        <taxon>Metazoa</taxon>
        <taxon>Ecdysozoa</taxon>
        <taxon>Arthropoda</taxon>
        <taxon>Hexapoda</taxon>
        <taxon>Collembola</taxon>
        <taxon>Entomobryomorpha</taxon>
        <taxon>Entomobryoidea</taxon>
        <taxon>Orchesellidae</taxon>
        <taxon>Orchesellinae</taxon>
        <taxon>Orchesella</taxon>
    </lineage>
</organism>
<dbReference type="CDD" id="cd00200">
    <property type="entry name" value="WD40"/>
    <property type="match status" value="1"/>
</dbReference>
<dbReference type="EMBL" id="CAXLJM020000016">
    <property type="protein sequence ID" value="CAL8083498.1"/>
    <property type="molecule type" value="Genomic_DNA"/>
</dbReference>
<dbReference type="InterPro" id="IPR036322">
    <property type="entry name" value="WD40_repeat_dom_sf"/>
</dbReference>
<keyword evidence="4" id="KW-0677">Repeat</keyword>
<accession>A0ABP1PZF5</accession>
<feature type="region of interest" description="Disordered" evidence="7">
    <location>
        <begin position="501"/>
        <end position="521"/>
    </location>
</feature>
<feature type="compositionally biased region" description="Low complexity" evidence="7">
    <location>
        <begin position="511"/>
        <end position="521"/>
    </location>
</feature>
<keyword evidence="9" id="KW-1185">Reference proteome</keyword>
<sequence>MLPIARRMYVEFSKKFMLEDKTQEHYDILVALMKISSPDIFKTDSSFKLLINRRYEFVLSEITIVYLRRFLSYSNHPIFVDLFTDRFKIRNRESKELIESIDWETLMDSEGAEPEANIDDDCDSVLSDASYKEHKSHVRIVIDELRNSSIANLPAISVYTTCDEPICGAVSKEGTLMAYGLAEAGIRIFAVDQAQDVLKPSENAEAELDVDDVKYACGHDGTVYGLHFHPKTKLLFSVGEDSLMRAWDLNTESPHCRAVYRGHTGPVWKLDIAKSGSIVATAGLDTTARIFVPERNEFVRMMVGHYFSVNCVKIHPNDTYLATGSADKSVRLWSINDGNISRILTGVAGTVHAIAFHSSGKYLAGAGEGCKIVIWDLAEGEAVATLESLPNCKDLTFNGSMLTAGYRNGMLQIYNLIPLLGGSNVREFNTPPSISPPYTCPTFAETVFKCYYKNPGMLFCMGSDLKVEHQERRKIQQEVCINPCNETDTGATHLHKVLQNKSTNNDDGVGSDTADSKFSSSSMGTIGSGRILAARLSQPLLSSAADEIGPVIESTNGNKTGLSTDPPSSRYRSSLDEAISSVIDQASESCIGSGTITMYASN</sequence>
<dbReference type="Pfam" id="PF00400">
    <property type="entry name" value="WD40"/>
    <property type="match status" value="4"/>
</dbReference>
<evidence type="ECO:0000256" key="2">
    <source>
        <dbReference type="ARBA" id="ARBA00009435"/>
    </source>
</evidence>
<dbReference type="InterPro" id="IPR015943">
    <property type="entry name" value="WD40/YVTN_repeat-like_dom_sf"/>
</dbReference>
<feature type="compositionally biased region" description="Polar residues" evidence="7">
    <location>
        <begin position="553"/>
        <end position="570"/>
    </location>
</feature>
<dbReference type="InterPro" id="IPR019775">
    <property type="entry name" value="WD40_repeat_CS"/>
</dbReference>
<dbReference type="SMART" id="SM00320">
    <property type="entry name" value="WD40"/>
    <property type="match status" value="5"/>
</dbReference>
<evidence type="ECO:0000256" key="7">
    <source>
        <dbReference type="SAM" id="MobiDB-lite"/>
    </source>
</evidence>
<comment type="subcellular location">
    <subcellularLocation>
        <location evidence="1">Nucleus</location>
    </subcellularLocation>
</comment>